<evidence type="ECO:0000256" key="2">
    <source>
        <dbReference type="ARBA" id="ARBA00022803"/>
    </source>
</evidence>
<keyword evidence="2 3" id="KW-0802">TPR repeat</keyword>
<name>A0A0L0DI27_THETB</name>
<evidence type="ECO:0000313" key="4">
    <source>
        <dbReference type="EMBL" id="KNC51957.1"/>
    </source>
</evidence>
<organism evidence="4 5">
    <name type="scientific">Thecamonas trahens ATCC 50062</name>
    <dbReference type="NCBI Taxonomy" id="461836"/>
    <lineage>
        <taxon>Eukaryota</taxon>
        <taxon>Apusozoa</taxon>
        <taxon>Apusomonadida</taxon>
        <taxon>Apusomonadidae</taxon>
        <taxon>Thecamonas</taxon>
    </lineage>
</organism>
<dbReference type="PROSITE" id="PS50005">
    <property type="entry name" value="TPR"/>
    <property type="match status" value="2"/>
</dbReference>
<evidence type="ECO:0000256" key="1">
    <source>
        <dbReference type="ARBA" id="ARBA00022737"/>
    </source>
</evidence>
<dbReference type="PANTHER" id="PTHR44858:SF1">
    <property type="entry name" value="UDP-N-ACETYLGLUCOSAMINE--PEPTIDE N-ACETYLGLUCOSAMINYLTRANSFERASE SPINDLY-RELATED"/>
    <property type="match status" value="1"/>
</dbReference>
<dbReference type="eggNOG" id="KOG4626">
    <property type="taxonomic scope" value="Eukaryota"/>
</dbReference>
<dbReference type="Proteomes" id="UP000054408">
    <property type="component" value="Unassembled WGS sequence"/>
</dbReference>
<dbReference type="InterPro" id="IPR019734">
    <property type="entry name" value="TPR_rpt"/>
</dbReference>
<dbReference type="SMART" id="SM00028">
    <property type="entry name" value="TPR"/>
    <property type="match status" value="10"/>
</dbReference>
<dbReference type="GeneID" id="25566942"/>
<dbReference type="PANTHER" id="PTHR44858">
    <property type="entry name" value="TETRATRICOPEPTIDE REPEAT PROTEIN 6"/>
    <property type="match status" value="1"/>
</dbReference>
<dbReference type="OrthoDB" id="1726119at2759"/>
<keyword evidence="5" id="KW-1185">Reference proteome</keyword>
<dbReference type="InterPro" id="IPR050498">
    <property type="entry name" value="Ycf3"/>
</dbReference>
<proteinExistence type="predicted"/>
<dbReference type="Gene3D" id="1.25.40.10">
    <property type="entry name" value="Tetratricopeptide repeat domain"/>
    <property type="match status" value="5"/>
</dbReference>
<dbReference type="SUPFAM" id="SSF48452">
    <property type="entry name" value="TPR-like"/>
    <property type="match status" value="4"/>
</dbReference>
<dbReference type="InterPro" id="IPR011990">
    <property type="entry name" value="TPR-like_helical_dom_sf"/>
</dbReference>
<dbReference type="Pfam" id="PF14559">
    <property type="entry name" value="TPR_19"/>
    <property type="match status" value="1"/>
</dbReference>
<keyword evidence="1" id="KW-0677">Repeat</keyword>
<feature type="repeat" description="TPR" evidence="3">
    <location>
        <begin position="1155"/>
        <end position="1188"/>
    </location>
</feature>
<feature type="repeat" description="TPR" evidence="3">
    <location>
        <begin position="784"/>
        <end position="817"/>
    </location>
</feature>
<reference evidence="4 5" key="1">
    <citation type="submission" date="2010-05" db="EMBL/GenBank/DDBJ databases">
        <title>The Genome Sequence of Thecamonas trahens ATCC 50062.</title>
        <authorList>
            <consortium name="The Broad Institute Genome Sequencing Platform"/>
            <person name="Russ C."/>
            <person name="Cuomo C."/>
            <person name="Shea T."/>
            <person name="Young S.K."/>
            <person name="Zeng Q."/>
            <person name="Koehrsen M."/>
            <person name="Haas B."/>
            <person name="Borodovsky M."/>
            <person name="Guigo R."/>
            <person name="Alvarado L."/>
            <person name="Berlin A."/>
            <person name="Bochicchio J."/>
            <person name="Borenstein D."/>
            <person name="Chapman S."/>
            <person name="Chen Z."/>
            <person name="Freedman E."/>
            <person name="Gellesch M."/>
            <person name="Goldberg J."/>
            <person name="Griggs A."/>
            <person name="Gujja S."/>
            <person name="Heilman E."/>
            <person name="Heiman D."/>
            <person name="Hepburn T."/>
            <person name="Howarth C."/>
            <person name="Jen D."/>
            <person name="Larson L."/>
            <person name="Mehta T."/>
            <person name="Park D."/>
            <person name="Pearson M."/>
            <person name="Roberts A."/>
            <person name="Saif S."/>
            <person name="Shenoy N."/>
            <person name="Sisk P."/>
            <person name="Stolte C."/>
            <person name="Sykes S."/>
            <person name="Thomson T."/>
            <person name="Walk T."/>
            <person name="White J."/>
            <person name="Yandava C."/>
            <person name="Burger G."/>
            <person name="Gray M.W."/>
            <person name="Holland P.W.H."/>
            <person name="King N."/>
            <person name="Lang F.B.F."/>
            <person name="Roger A.J."/>
            <person name="Ruiz-Trillo I."/>
            <person name="Lander E."/>
            <person name="Nusbaum C."/>
        </authorList>
    </citation>
    <scope>NUCLEOTIDE SEQUENCE [LARGE SCALE GENOMIC DNA]</scope>
    <source>
        <strain evidence="4 5">ATCC 50062</strain>
    </source>
</reference>
<dbReference type="STRING" id="461836.A0A0L0DI27"/>
<dbReference type="Pfam" id="PF13432">
    <property type="entry name" value="TPR_16"/>
    <property type="match status" value="2"/>
</dbReference>
<accession>A0A0L0DI27</accession>
<gene>
    <name evidence="4" type="ORF">AMSG_08203</name>
</gene>
<protein>
    <submittedName>
        <fullName evidence="4">Tetratricopeptide TPR_2</fullName>
    </submittedName>
</protein>
<dbReference type="RefSeq" id="XP_013755544.1">
    <property type="nucleotide sequence ID" value="XM_013900090.1"/>
</dbReference>
<dbReference type="EMBL" id="GL349471">
    <property type="protein sequence ID" value="KNC51957.1"/>
    <property type="molecule type" value="Genomic_DNA"/>
</dbReference>
<evidence type="ECO:0000256" key="3">
    <source>
        <dbReference type="PROSITE-ProRule" id="PRU00339"/>
    </source>
</evidence>
<sequence>MQLARSESDALLTHLNGSSSLGRFGIGSLLDDELQLLSPTHRSAFHRAADAACSGSLTVAAVNLSALVKALPHSLVLRLAAANVALANGLLPLTLAHLDAALELTDDPHAVGPGLLAPASPASGLAPDSLALVRLPRIYAALAAELGPQPEILFYMANTAKLAGDLAGFLAWLRLLAHADPHFLERHVAGHHWSAFDAASGRQACRCTPRTFGVAYLAFLDHVIAHTDPHALAALTWNLHAVHHLLAANRVDDAARSLAAVDDLISDDPPRDLAILLQAAHAALAVARYDRPTAALAADAIAALSGVAPDEYAPQPELPPIGRPAHLATRKGVTAFALVPARVAALADHAKAAATIELMVNTAVHTTRAVVHVAQAAALVLAGASARARLALAAALSAVPQRHDALLLWARLHLIDDCVAAALPVLARVAGIIHEPEPQPQPEPQPESQQSDARATADFLAVLASIQAGDACSAYHTLQLLHKRQPSWRLPQSARISQLAAKLPAVPLAALGDALYARGCWFEETTGDASQAFVDMARALDVHPTPERYLHAARLLLRIDAPRESAAALLTSAIDLEPHSANVEALYLRGHLYSISGPAKRVAAIADFSAALEASPRHVHALHARARLYLEASDIDAAINDLLVARQVHLGRDPGSPILPGTAKALLLLATLLIKVDAADEALKVLIDAAHLPHLPVNDHIAILVTSAKCHLAVATDDDLDAIDVAVSDASHALELLDMLGAPAGDRERCRALFTRARAYAVASRERDALVDLTAVALANPSFPLVYVVLGNTALALGMIDEAMSYFDAALARKPDEVAALYQRARLHAAAGRYRLAQRDLTRALISAPDHADHGALFLRACVADNLGQHAAALADVNQIIDADWAPHLPRATLYAARARMLFNLGEFEPAIAATKAVLAMTPGDTATDALLGLALFRGGNTATGLAHLQSLVEREPTAGDAHLYLSFCLDELSRDDEALAAYTAADATITDDDTKCELLANMGSLLASRGQLDAATAVLDRLLDRAVAVDGTTRAGLPRATLARALATRASVWLARGDVDAAANDIAAAAHHAPLDPDVLNTRALVLIQRGDTTGALDLLVTARESTDPDSSLAVTATYNTGLVLLLQSRPGAALEVLDTLVEDQTIGDSGLLAAVHTNRAQCMLLLGETSAAITALDAALQINPRYPPALIGRAIVALQTRQLGHAAATASRAAAALRGQPESSATSALPLAGLGSSTDVLNRSAAVASLGPARSLSMTDQVEALEAVIATWRRFYDVVFADFERAAKVNPRHADLDRTRLTLHTQWRFLAPPPPSGTEAHTVYLAELAHINMVIHGRDGDAPHNFPRWRLFLIRAAVLQALGLFSESESDLFYAQTMLGADRVPPGLYLLRARALHVRGRMMEAGDAIMLALACWRSSATVLCFDPEASAGELEAHSARTRAELAWYGAVLVASETKIGDVAGYDLAVQLIDTALDGLPEARLVLLCNKVALAQQHAHVDVALEAYLALLRAMIDEETPGSALADAHIALADVFDAYLVLVEHLEALAGFERETTLDTFGPGTLDATLDALFAAQRVVDAAIHQLHRALDYDVWYTDEVAAAETAACHAQFQARATAYSHFLAHAPREHIEASVIRGDSELETAVKAALTTVIATMHKTARDGWRQKSPSHSPMCG</sequence>
<evidence type="ECO:0000313" key="5">
    <source>
        <dbReference type="Proteomes" id="UP000054408"/>
    </source>
</evidence>